<dbReference type="GO" id="GO:0048472">
    <property type="term" value="F:threonine-phosphate decarboxylase activity"/>
    <property type="evidence" value="ECO:0007669"/>
    <property type="project" value="InterPro"/>
</dbReference>
<keyword evidence="6 9" id="KW-0812">Transmembrane</keyword>
<evidence type="ECO:0000256" key="9">
    <source>
        <dbReference type="HAMAP-Rule" id="MF_00024"/>
    </source>
</evidence>
<evidence type="ECO:0000256" key="4">
    <source>
        <dbReference type="ARBA" id="ARBA00022475"/>
    </source>
</evidence>
<comment type="caution">
    <text evidence="9">Lacks conserved residue(s) required for the propagation of feature annotation.</text>
</comment>
<evidence type="ECO:0000256" key="1">
    <source>
        <dbReference type="ARBA" id="ARBA00004651"/>
    </source>
</evidence>
<reference evidence="11 13" key="2">
    <citation type="submission" date="2018-06" db="EMBL/GenBank/DDBJ databases">
        <authorList>
            <consortium name="Pathogen Informatics"/>
            <person name="Doyle S."/>
        </authorList>
    </citation>
    <scope>NUCLEOTIDE SEQUENCE [LARGE SCALE GENOMIC DNA]</scope>
    <source>
        <strain evidence="11 13">NCTC11632</strain>
    </source>
</reference>
<dbReference type="GO" id="GO:0005886">
    <property type="term" value="C:plasma membrane"/>
    <property type="evidence" value="ECO:0007669"/>
    <property type="project" value="UniProtKB-SubCell"/>
</dbReference>
<dbReference type="OrthoDB" id="9811967at2"/>
<keyword evidence="7 9" id="KW-1133">Transmembrane helix</keyword>
<sequence>MIFILICLLIMSFLSGALMDMFFKDPDVSWHPIVLMGRSIAFLERKFNRGAFKRLKGTLSAVSLILLTFTLVLLFLAVISHGFSWSLTDNRILLQGLFTIVFILFYASGVFFSLSGSTLIKEVRNVFKAVDRSLEEGRTQVARIVGRDTQSLSRQEVQTAALETLSENLSDGVVAPMFWYALLGLPGMFAYKMTNTLDSMIGYKNTRYADFGRFAARFDDFANYIPARLTAVLMVLASGNLKHWMFVRRYARCHASPNSGYPESALAAILNCRFGGPHDYFGVLFEKPYIGHNERALNTADMEKAVKINVRVEIMMTILAAAIHIFILKACISVLL</sequence>
<feature type="transmembrane region" description="Helical" evidence="9">
    <location>
        <begin position="92"/>
        <end position="114"/>
    </location>
</feature>
<evidence type="ECO:0000313" key="13">
    <source>
        <dbReference type="Proteomes" id="UP000254156"/>
    </source>
</evidence>
<evidence type="ECO:0000313" key="12">
    <source>
        <dbReference type="Proteomes" id="UP000030103"/>
    </source>
</evidence>
<dbReference type="HAMAP" id="MF_00024">
    <property type="entry name" value="CobD_CbiB"/>
    <property type="match status" value="1"/>
</dbReference>
<reference evidence="10 12" key="1">
    <citation type="submission" date="2014-09" db="EMBL/GenBank/DDBJ databases">
        <title>Draft Genome Sequence of Porphyromonas macacae COT-192_OH2859.</title>
        <authorList>
            <person name="Wallis C."/>
            <person name="Deusch O."/>
            <person name="O'Flynn C."/>
            <person name="Davis I."/>
            <person name="Horsfall A."/>
            <person name="Kirkwood N."/>
            <person name="Harris S."/>
            <person name="Eisen J.A."/>
            <person name="Coil D.A."/>
            <person name="Darling A.E."/>
            <person name="Jospin G."/>
            <person name="Alexiev A."/>
        </authorList>
    </citation>
    <scope>NUCLEOTIDE SEQUENCE [LARGE SCALE GENOMIC DNA]</scope>
    <source>
        <strain evidence="12">COT-192 OH2859</strain>
        <strain evidence="10">COT-192_OH2859</strain>
    </source>
</reference>
<evidence type="ECO:0000256" key="2">
    <source>
        <dbReference type="ARBA" id="ARBA00004953"/>
    </source>
</evidence>
<keyword evidence="8 9" id="KW-0472">Membrane</keyword>
<feature type="transmembrane region" description="Helical" evidence="9">
    <location>
        <begin position="173"/>
        <end position="191"/>
    </location>
</feature>
<comment type="subcellular location">
    <subcellularLocation>
        <location evidence="1 9">Cell membrane</location>
        <topology evidence="1 9">Multi-pass membrane protein</topology>
    </subcellularLocation>
</comment>
<accession>A0A0A2E287</accession>
<evidence type="ECO:0000256" key="6">
    <source>
        <dbReference type="ARBA" id="ARBA00022692"/>
    </source>
</evidence>
<evidence type="ECO:0000256" key="3">
    <source>
        <dbReference type="ARBA" id="ARBA00006263"/>
    </source>
</evidence>
<comment type="similarity">
    <text evidence="3 9">Belongs to the CobD/CbiB family.</text>
</comment>
<evidence type="ECO:0000313" key="10">
    <source>
        <dbReference type="EMBL" id="KGN72926.1"/>
    </source>
</evidence>
<protein>
    <recommendedName>
        <fullName evidence="9">Cobalamin biosynthesis protein CobD</fullName>
    </recommendedName>
</protein>
<dbReference type="AlphaFoldDB" id="A0A0A2E287"/>
<dbReference type="Proteomes" id="UP000030103">
    <property type="component" value="Unassembled WGS sequence"/>
</dbReference>
<gene>
    <name evidence="9" type="primary">cobD</name>
    <name evidence="10" type="ORF">HQ47_08665</name>
    <name evidence="11" type="ORF">NCTC11632_01486</name>
</gene>
<keyword evidence="12" id="KW-1185">Reference proteome</keyword>
<evidence type="ECO:0000256" key="7">
    <source>
        <dbReference type="ARBA" id="ARBA00022989"/>
    </source>
</evidence>
<evidence type="ECO:0000256" key="5">
    <source>
        <dbReference type="ARBA" id="ARBA00022573"/>
    </source>
</evidence>
<feature type="transmembrane region" description="Helical" evidence="9">
    <location>
        <begin position="59"/>
        <end position="80"/>
    </location>
</feature>
<proteinExistence type="inferred from homology"/>
<name>A0A0A2E287_9PORP</name>
<dbReference type="STRING" id="28115.HQ47_08665"/>
<dbReference type="PANTHER" id="PTHR34308:SF1">
    <property type="entry name" value="COBALAMIN BIOSYNTHESIS PROTEIN CBIB"/>
    <property type="match status" value="1"/>
</dbReference>
<dbReference type="UniPathway" id="UPA00148"/>
<dbReference type="GO" id="GO:0015420">
    <property type="term" value="F:ABC-type vitamin B12 transporter activity"/>
    <property type="evidence" value="ECO:0007669"/>
    <property type="project" value="UniProtKB-UniRule"/>
</dbReference>
<dbReference type="PANTHER" id="PTHR34308">
    <property type="entry name" value="COBALAMIN BIOSYNTHESIS PROTEIN CBIB"/>
    <property type="match status" value="1"/>
</dbReference>
<dbReference type="Pfam" id="PF03186">
    <property type="entry name" value="CobD_Cbib"/>
    <property type="match status" value="1"/>
</dbReference>
<dbReference type="InterPro" id="IPR004485">
    <property type="entry name" value="Cobalamin_biosynth_CobD/CbiB"/>
</dbReference>
<evidence type="ECO:0000256" key="8">
    <source>
        <dbReference type="ARBA" id="ARBA00023136"/>
    </source>
</evidence>
<keyword evidence="4 9" id="KW-1003">Cell membrane</keyword>
<dbReference type="GO" id="GO:0009236">
    <property type="term" value="P:cobalamin biosynthetic process"/>
    <property type="evidence" value="ECO:0007669"/>
    <property type="project" value="UniProtKB-UniRule"/>
</dbReference>
<dbReference type="Proteomes" id="UP000254156">
    <property type="component" value="Unassembled WGS sequence"/>
</dbReference>
<comment type="function">
    <text evidence="9">Converts cobyric acid to cobinamide by the addition of aminopropanol on the F carboxylic group.</text>
</comment>
<organism evidence="10 12">
    <name type="scientific">Porphyromonas macacae</name>
    <dbReference type="NCBI Taxonomy" id="28115"/>
    <lineage>
        <taxon>Bacteria</taxon>
        <taxon>Pseudomonadati</taxon>
        <taxon>Bacteroidota</taxon>
        <taxon>Bacteroidia</taxon>
        <taxon>Bacteroidales</taxon>
        <taxon>Porphyromonadaceae</taxon>
        <taxon>Porphyromonas</taxon>
    </lineage>
</organism>
<dbReference type="NCBIfam" id="TIGR00380">
    <property type="entry name" value="cobal_cbiB"/>
    <property type="match status" value="1"/>
</dbReference>
<dbReference type="EMBL" id="UGTF01000002">
    <property type="protein sequence ID" value="SUB89383.1"/>
    <property type="molecule type" value="Genomic_DNA"/>
</dbReference>
<dbReference type="eggNOG" id="COG1270">
    <property type="taxonomic scope" value="Bacteria"/>
</dbReference>
<feature type="transmembrane region" description="Helical" evidence="9">
    <location>
        <begin position="314"/>
        <end position="335"/>
    </location>
</feature>
<dbReference type="EMBL" id="JRFA01000025">
    <property type="protein sequence ID" value="KGN72926.1"/>
    <property type="molecule type" value="Genomic_DNA"/>
</dbReference>
<evidence type="ECO:0000313" key="11">
    <source>
        <dbReference type="EMBL" id="SUB89383.1"/>
    </source>
</evidence>
<keyword evidence="5 9" id="KW-0169">Cobalamin biosynthesis</keyword>
<comment type="pathway">
    <text evidence="2 9">Cofactor biosynthesis; adenosylcobalamin biosynthesis.</text>
</comment>